<gene>
    <name evidence="1" type="ORF">Sylvanvirus9_20</name>
</gene>
<protein>
    <submittedName>
        <fullName evidence="1">Uncharacterized protein</fullName>
    </submittedName>
</protein>
<reference evidence="1" key="1">
    <citation type="submission" date="2018-10" db="EMBL/GenBank/DDBJ databases">
        <title>Hidden diversity of soil giant viruses.</title>
        <authorList>
            <person name="Schulz F."/>
            <person name="Alteio L."/>
            <person name="Goudeau D."/>
            <person name="Ryan E.M."/>
            <person name="Malmstrom R.R."/>
            <person name="Blanchard J."/>
            <person name="Woyke T."/>
        </authorList>
    </citation>
    <scope>NUCLEOTIDE SEQUENCE</scope>
    <source>
        <strain evidence="1">SYV1</strain>
    </source>
</reference>
<evidence type="ECO:0000313" key="1">
    <source>
        <dbReference type="EMBL" id="AYV86790.1"/>
    </source>
</evidence>
<accession>A0A3G5AHY8</accession>
<name>A0A3G5AHY8_9VIRU</name>
<organism evidence="1">
    <name type="scientific">Sylvanvirus sp</name>
    <dbReference type="NCBI Taxonomy" id="2487774"/>
    <lineage>
        <taxon>Viruses</taxon>
    </lineage>
</organism>
<dbReference type="EMBL" id="MK072515">
    <property type="protein sequence ID" value="AYV86790.1"/>
    <property type="molecule type" value="Genomic_DNA"/>
</dbReference>
<proteinExistence type="predicted"/>
<sequence length="495" mass="56880">MTSNVTSSNPSALVRFHIKLEHLKLEYTSWKDIKVLQSCSFKCRLNWAHEYRIFETSSLKPVECKNTNTSGALTLQNLTRPSRSLEWIWTDAFEFEYRTQYAQLMHLKLLECTIFRRMWKLWSVAFCTTTVDLHTLATGSQQIRLFLYAVDKTGSMGVSTSMVQSQSNSSKGSTSEQVPFFVLSFTCSMTQYFPDLQLHLNRWTGMIHSDMVRQLLTHVDTVWLLRLCMFNTSQQTYSIHETSNAKPFIKLHHRNRQQMIVVDWQHTRWNITRATTQDLRSSGLILCVYNRSADPLCHFVYTAVLPLRDQICPRGNKSISDLSVALPLQRVSLEEFKQSTLPVHIHGHLLEVRVSIQKQDIESIVVFEQATLLDGINPDSRFRLQAEIDRLLNEKLTSTKSVQALQSTKINQKSIENANSVNKVGKESTASMKASMTDSMPFPSPDIDSFSKLEHYSQLWTQYWSGLASTYSTYASGKNNENLLHESTYLVLDDN</sequence>